<keyword evidence="1" id="KW-1133">Transmembrane helix</keyword>
<gene>
    <name evidence="2" type="ORF">SAMN05216480_101147</name>
</gene>
<dbReference type="EMBL" id="FPBK01000001">
    <property type="protein sequence ID" value="SFU27354.1"/>
    <property type="molecule type" value="Genomic_DNA"/>
</dbReference>
<keyword evidence="1" id="KW-0472">Membrane</keyword>
<evidence type="ECO:0000313" key="2">
    <source>
        <dbReference type="EMBL" id="SFU27354.1"/>
    </source>
</evidence>
<feature type="transmembrane region" description="Helical" evidence="1">
    <location>
        <begin position="165"/>
        <end position="183"/>
    </location>
</feature>
<name>A0A1I7ETS8_9FLAO</name>
<dbReference type="AlphaFoldDB" id="A0A1I7ETS8"/>
<organism evidence="2 3">
    <name type="scientific">Pustulibacterium marinum</name>
    <dbReference type="NCBI Taxonomy" id="1224947"/>
    <lineage>
        <taxon>Bacteria</taxon>
        <taxon>Pseudomonadati</taxon>
        <taxon>Bacteroidota</taxon>
        <taxon>Flavobacteriia</taxon>
        <taxon>Flavobacteriales</taxon>
        <taxon>Flavobacteriaceae</taxon>
        <taxon>Pustulibacterium</taxon>
    </lineage>
</organism>
<sequence>MHTTTNKKVNQEQLAVLHDFVAKHVQYYDVQSELVDHMANGIEAVWQEDTAVSFNEAFRNEIKKFGVSGFRRIAEEREIALKKRYNKIIFKHLLSFFKLPRIIGSLLAMYAVFLLFTNYSEVLLGVTNKIIVAVISIMIGLMLFKKYRQQKSGRKFIFKEYIFNYGVSSIFIQIPLNLIIFSPRSVGGYYAAAYSVLFVVLLLYLYIVVVYIPKNADKYLNEVYPAYELMQQA</sequence>
<accession>A0A1I7ETS8</accession>
<protein>
    <submittedName>
        <fullName evidence="2">Uncharacterized protein</fullName>
    </submittedName>
</protein>
<keyword evidence="1" id="KW-0812">Transmembrane</keyword>
<evidence type="ECO:0000313" key="3">
    <source>
        <dbReference type="Proteomes" id="UP000199138"/>
    </source>
</evidence>
<proteinExistence type="predicted"/>
<dbReference type="Proteomes" id="UP000199138">
    <property type="component" value="Unassembled WGS sequence"/>
</dbReference>
<reference evidence="2 3" key="1">
    <citation type="submission" date="2016-10" db="EMBL/GenBank/DDBJ databases">
        <authorList>
            <person name="de Groot N.N."/>
        </authorList>
    </citation>
    <scope>NUCLEOTIDE SEQUENCE [LARGE SCALE GENOMIC DNA]</scope>
    <source>
        <strain evidence="2 3">CGMCC 1.12333</strain>
    </source>
</reference>
<feature type="transmembrane region" description="Helical" evidence="1">
    <location>
        <begin position="189"/>
        <end position="212"/>
    </location>
</feature>
<dbReference type="STRING" id="1224947.SAMN05216480_101147"/>
<feature type="transmembrane region" description="Helical" evidence="1">
    <location>
        <begin position="122"/>
        <end position="144"/>
    </location>
</feature>
<feature type="transmembrane region" description="Helical" evidence="1">
    <location>
        <begin position="93"/>
        <end position="116"/>
    </location>
</feature>
<evidence type="ECO:0000256" key="1">
    <source>
        <dbReference type="SAM" id="Phobius"/>
    </source>
</evidence>
<keyword evidence="3" id="KW-1185">Reference proteome</keyword>